<name>A0ABV9JIL1_9GAMM</name>
<dbReference type="InterPro" id="IPR018673">
    <property type="entry name" value="DUF2141"/>
</dbReference>
<feature type="signal peptide" evidence="1">
    <location>
        <begin position="1"/>
        <end position="25"/>
    </location>
</feature>
<protein>
    <submittedName>
        <fullName evidence="2">DUF2141 domain-containing protein</fullName>
    </submittedName>
</protein>
<organism evidence="2 3">
    <name type="scientific">Rheinheimera marina</name>
    <dbReference type="NCBI Taxonomy" id="1774958"/>
    <lineage>
        <taxon>Bacteria</taxon>
        <taxon>Pseudomonadati</taxon>
        <taxon>Pseudomonadota</taxon>
        <taxon>Gammaproteobacteria</taxon>
        <taxon>Chromatiales</taxon>
        <taxon>Chromatiaceae</taxon>
        <taxon>Rheinheimera</taxon>
    </lineage>
</organism>
<dbReference type="RefSeq" id="WP_377331924.1">
    <property type="nucleotide sequence ID" value="NZ_JBHSGB010000004.1"/>
</dbReference>
<comment type="caution">
    <text evidence="2">The sequence shown here is derived from an EMBL/GenBank/DDBJ whole genome shotgun (WGS) entry which is preliminary data.</text>
</comment>
<reference evidence="3" key="1">
    <citation type="journal article" date="2019" name="Int. J. Syst. Evol. Microbiol.">
        <title>The Global Catalogue of Microorganisms (GCM) 10K type strain sequencing project: providing services to taxonomists for standard genome sequencing and annotation.</title>
        <authorList>
            <consortium name="The Broad Institute Genomics Platform"/>
            <consortium name="The Broad Institute Genome Sequencing Center for Infectious Disease"/>
            <person name="Wu L."/>
            <person name="Ma J."/>
        </authorList>
    </citation>
    <scope>NUCLEOTIDE SEQUENCE [LARGE SCALE GENOMIC DNA]</scope>
    <source>
        <strain evidence="3">DT28</strain>
    </source>
</reference>
<feature type="chain" id="PRO_5045652987" evidence="1">
    <location>
        <begin position="26"/>
        <end position="152"/>
    </location>
</feature>
<dbReference type="Pfam" id="PF09912">
    <property type="entry name" value="DUF2141"/>
    <property type="match status" value="1"/>
</dbReference>
<sequence length="152" mass="16269">MTVKLASLPAICLLAATCAAGAASAQNLTIHLSGVKSEQGQLVVRVYNNKKHWLSDKADEIFKQQSFPLQGQVKDASVQLSLDLPAGDYAISLFQDLDSNAELKSNWIGIPKEPVATSNNAKGSMGPPSYKDAAFQIADQPVEQQLNLTSID</sequence>
<keyword evidence="3" id="KW-1185">Reference proteome</keyword>
<accession>A0ABV9JIL1</accession>
<evidence type="ECO:0000313" key="2">
    <source>
        <dbReference type="EMBL" id="MFC4654166.1"/>
    </source>
</evidence>
<dbReference type="EMBL" id="JBHSGB010000004">
    <property type="protein sequence ID" value="MFC4654166.1"/>
    <property type="molecule type" value="Genomic_DNA"/>
</dbReference>
<keyword evidence="1" id="KW-0732">Signal</keyword>
<evidence type="ECO:0000256" key="1">
    <source>
        <dbReference type="SAM" id="SignalP"/>
    </source>
</evidence>
<dbReference type="Proteomes" id="UP001595962">
    <property type="component" value="Unassembled WGS sequence"/>
</dbReference>
<proteinExistence type="predicted"/>
<evidence type="ECO:0000313" key="3">
    <source>
        <dbReference type="Proteomes" id="UP001595962"/>
    </source>
</evidence>
<gene>
    <name evidence="2" type="ORF">ACFO3I_03900</name>
</gene>